<evidence type="ECO:0000256" key="9">
    <source>
        <dbReference type="ARBA" id="ARBA00022777"/>
    </source>
</evidence>
<evidence type="ECO:0000256" key="5">
    <source>
        <dbReference type="ARBA" id="ARBA00022553"/>
    </source>
</evidence>
<evidence type="ECO:0000256" key="7">
    <source>
        <dbReference type="ARBA" id="ARBA00022692"/>
    </source>
</evidence>
<dbReference type="NCBIfam" id="TIGR00229">
    <property type="entry name" value="sensory_box"/>
    <property type="match status" value="1"/>
</dbReference>
<evidence type="ECO:0000256" key="4">
    <source>
        <dbReference type="ARBA" id="ARBA00022475"/>
    </source>
</evidence>
<dbReference type="SMART" id="SM00388">
    <property type="entry name" value="HisKA"/>
    <property type="match status" value="1"/>
</dbReference>
<evidence type="ECO:0000256" key="6">
    <source>
        <dbReference type="ARBA" id="ARBA00022679"/>
    </source>
</evidence>
<evidence type="ECO:0000259" key="18">
    <source>
        <dbReference type="PROSITE" id="PS50110"/>
    </source>
</evidence>
<keyword evidence="13" id="KW-0472">Membrane</keyword>
<dbReference type="SMART" id="SM00387">
    <property type="entry name" value="HATPase_c"/>
    <property type="match status" value="1"/>
</dbReference>
<evidence type="ECO:0000256" key="14">
    <source>
        <dbReference type="ARBA" id="ARBA00064003"/>
    </source>
</evidence>
<feature type="modified residue" description="4-aspartylphosphate" evidence="16">
    <location>
        <position position="81"/>
    </location>
</feature>
<dbReference type="SUPFAM" id="SSF47226">
    <property type="entry name" value="Histidine-containing phosphotransfer domain, HPT domain"/>
    <property type="match status" value="1"/>
</dbReference>
<evidence type="ECO:0000256" key="8">
    <source>
        <dbReference type="ARBA" id="ARBA00022741"/>
    </source>
</evidence>
<dbReference type="InterPro" id="IPR036641">
    <property type="entry name" value="HPT_dom_sf"/>
</dbReference>
<keyword evidence="12" id="KW-0902">Two-component regulatory system</keyword>
<evidence type="ECO:0000256" key="15">
    <source>
        <dbReference type="ARBA" id="ARBA00068150"/>
    </source>
</evidence>
<keyword evidence="10" id="KW-0067">ATP-binding</keyword>
<dbReference type="InterPro" id="IPR011006">
    <property type="entry name" value="CheY-like_superfamily"/>
</dbReference>
<dbReference type="GO" id="GO:0000155">
    <property type="term" value="F:phosphorelay sensor kinase activity"/>
    <property type="evidence" value="ECO:0007669"/>
    <property type="project" value="InterPro"/>
</dbReference>
<keyword evidence="6" id="KW-0808">Transferase</keyword>
<evidence type="ECO:0000256" key="16">
    <source>
        <dbReference type="PROSITE-ProRule" id="PRU00169"/>
    </source>
</evidence>
<dbReference type="InterPro" id="IPR036097">
    <property type="entry name" value="HisK_dim/P_sf"/>
</dbReference>
<dbReference type="PROSITE" id="PS50110">
    <property type="entry name" value="RESPONSE_REGULATORY"/>
    <property type="match status" value="2"/>
</dbReference>
<dbReference type="SUPFAM" id="SSF52172">
    <property type="entry name" value="CheY-like"/>
    <property type="match status" value="2"/>
</dbReference>
<dbReference type="EMBL" id="FTOA01000001">
    <property type="protein sequence ID" value="SIS40624.1"/>
    <property type="molecule type" value="Genomic_DNA"/>
</dbReference>
<evidence type="ECO:0000256" key="2">
    <source>
        <dbReference type="ARBA" id="ARBA00004651"/>
    </source>
</evidence>
<evidence type="ECO:0000256" key="10">
    <source>
        <dbReference type="ARBA" id="ARBA00022840"/>
    </source>
</evidence>
<name>A0A1N7IU76_9PROT</name>
<dbReference type="GO" id="GO:0005524">
    <property type="term" value="F:ATP binding"/>
    <property type="evidence" value="ECO:0007669"/>
    <property type="project" value="UniProtKB-KW"/>
</dbReference>
<dbReference type="STRING" id="80876.SAMN05421779_101618"/>
<dbReference type="InterPro" id="IPR000014">
    <property type="entry name" value="PAS"/>
</dbReference>
<dbReference type="EC" id="2.7.13.3" evidence="3"/>
<dbReference type="InterPro" id="IPR003661">
    <property type="entry name" value="HisK_dim/P_dom"/>
</dbReference>
<dbReference type="CDD" id="cd00130">
    <property type="entry name" value="PAS"/>
    <property type="match status" value="1"/>
</dbReference>
<organism evidence="20 21">
    <name type="scientific">Insolitispirillum peregrinum</name>
    <dbReference type="NCBI Taxonomy" id="80876"/>
    <lineage>
        <taxon>Bacteria</taxon>
        <taxon>Pseudomonadati</taxon>
        <taxon>Pseudomonadota</taxon>
        <taxon>Alphaproteobacteria</taxon>
        <taxon>Rhodospirillales</taxon>
        <taxon>Novispirillaceae</taxon>
        <taxon>Insolitispirillum</taxon>
    </lineage>
</organism>
<dbReference type="OrthoDB" id="7326651at2"/>
<dbReference type="CDD" id="cd17546">
    <property type="entry name" value="REC_hyHK_CKI1_RcsC-like"/>
    <property type="match status" value="1"/>
</dbReference>
<dbReference type="Gene3D" id="1.10.287.130">
    <property type="match status" value="1"/>
</dbReference>
<dbReference type="PRINTS" id="PR00344">
    <property type="entry name" value="BCTRLSENSOR"/>
</dbReference>
<sequence length="829" mass="90596">MNDDIAFLPEDPCEKSAVIPGATPWKVLVVDDDPEMHHVTNLVIDGFIFAGRPVTMLSATSAAGARRLLSENLDTAVLLLDVVMETDDAGLALVPWLREELGLSALRIILRTGQPGQAPERDVILRYDINDYRAKSELTAQSLLTATITALRSYQALADLETGRRNLELAVAERTRALQASEAHSRALVEAVPEGIVTIDLYGHIRTFSPAAERIFGWRSVDILGRSINVLMADRDALTHDRYLTHYRQTRSSHVVGIPAREVIGRRRDGSLFPMDLSINQAEIGGEDLFVSTVRDTTTRRAEQEALRRAKEAAEQAARAKSEFLAMMSHEIRTPMNGILGMSQLLLDCDLDEQQRDYAETINQSGQSLLTVLNDILDFSKLEAGRMDLEAAPFSPRVLLQQVCSLMDGKAEEKGLRFTKQIPNELPAFVLGDGHRVQQVLLNLISNAIKFTSSGEICVTAHCEVLTTAEPPLQRLHFSVSDTGIGIASDVQPLLFTHFMQANSSISRRFGGTGLGLAISRKIISLMDGDIGFESEEGRGSRFWFWIDLPQSPTSRSETPPPSLAAQLFDAPPVVPRKPVRPLTVLIAEDNIVNRKVISGLLQRLGHTVVAVENGLKALEALQTHAIDLVLLDLRMPLLDGLGTVRRLRQLPPPISDLPVIIITAATDPQSAEDSLLAGASLAITKPIALSDLERSIAQVVPLPLADKALPADKPATLQALEDALGEEDTLNLLDLFLGDADSLCHSIRLHAQQQDWPSAIAITRDLQATARNFGFTALDAATQEIIALLQAPSDGLQSLLMALPAILRTIRHSLRVWYPAHTFPPASS</sequence>
<evidence type="ECO:0000259" key="17">
    <source>
        <dbReference type="PROSITE" id="PS50109"/>
    </source>
</evidence>
<dbReference type="GO" id="GO:0005886">
    <property type="term" value="C:plasma membrane"/>
    <property type="evidence" value="ECO:0007669"/>
    <property type="project" value="UniProtKB-SubCell"/>
</dbReference>
<dbReference type="InterPro" id="IPR003594">
    <property type="entry name" value="HATPase_dom"/>
</dbReference>
<dbReference type="Gene3D" id="1.20.120.160">
    <property type="entry name" value="HPT domain"/>
    <property type="match status" value="1"/>
</dbReference>
<evidence type="ECO:0000256" key="3">
    <source>
        <dbReference type="ARBA" id="ARBA00012438"/>
    </source>
</evidence>
<comment type="subunit">
    <text evidence="14">At low DSF concentrations, interacts with RpfF.</text>
</comment>
<dbReference type="Pfam" id="PF00512">
    <property type="entry name" value="HisKA"/>
    <property type="match status" value="1"/>
</dbReference>
<protein>
    <recommendedName>
        <fullName evidence="15">Sensory/regulatory protein RpfC</fullName>
        <ecNumber evidence="3">2.7.13.3</ecNumber>
    </recommendedName>
</protein>
<dbReference type="Proteomes" id="UP000185678">
    <property type="component" value="Unassembled WGS sequence"/>
</dbReference>
<evidence type="ECO:0000256" key="1">
    <source>
        <dbReference type="ARBA" id="ARBA00000085"/>
    </source>
</evidence>
<keyword evidence="9" id="KW-0418">Kinase</keyword>
<feature type="domain" description="Response regulatory" evidence="18">
    <location>
        <begin position="26"/>
        <end position="150"/>
    </location>
</feature>
<evidence type="ECO:0000313" key="20">
    <source>
        <dbReference type="EMBL" id="SIS40624.1"/>
    </source>
</evidence>
<dbReference type="CDD" id="cd16922">
    <property type="entry name" value="HATPase_EvgS-ArcB-TorS-like"/>
    <property type="match status" value="1"/>
</dbReference>
<dbReference type="InterPro" id="IPR004358">
    <property type="entry name" value="Sig_transdc_His_kin-like_C"/>
</dbReference>
<dbReference type="GO" id="GO:0006355">
    <property type="term" value="P:regulation of DNA-templated transcription"/>
    <property type="evidence" value="ECO:0007669"/>
    <property type="project" value="InterPro"/>
</dbReference>
<dbReference type="InterPro" id="IPR001789">
    <property type="entry name" value="Sig_transdc_resp-reg_receiver"/>
</dbReference>
<dbReference type="FunFam" id="1.10.287.130:FF:000002">
    <property type="entry name" value="Two-component osmosensing histidine kinase"/>
    <property type="match status" value="1"/>
</dbReference>
<evidence type="ECO:0000256" key="11">
    <source>
        <dbReference type="ARBA" id="ARBA00022989"/>
    </source>
</evidence>
<dbReference type="SMART" id="SM00448">
    <property type="entry name" value="REC"/>
    <property type="match status" value="2"/>
</dbReference>
<keyword evidence="4" id="KW-1003">Cell membrane</keyword>
<feature type="domain" description="Response regulatory" evidence="18">
    <location>
        <begin position="584"/>
        <end position="701"/>
    </location>
</feature>
<accession>A0A1N7IU76</accession>
<dbReference type="InterPro" id="IPR013767">
    <property type="entry name" value="PAS_fold"/>
</dbReference>
<dbReference type="SUPFAM" id="SSF47384">
    <property type="entry name" value="Homodimeric domain of signal transducing histidine kinase"/>
    <property type="match status" value="1"/>
</dbReference>
<comment type="subcellular location">
    <subcellularLocation>
        <location evidence="2">Cell membrane</location>
        <topology evidence="2">Multi-pass membrane protein</topology>
    </subcellularLocation>
</comment>
<dbReference type="Gene3D" id="3.40.50.2300">
    <property type="match status" value="2"/>
</dbReference>
<dbReference type="SUPFAM" id="SSF55874">
    <property type="entry name" value="ATPase domain of HSP90 chaperone/DNA topoisomerase II/histidine kinase"/>
    <property type="match status" value="1"/>
</dbReference>
<keyword evidence="5 16" id="KW-0597">Phosphoprotein</keyword>
<keyword evidence="21" id="KW-1185">Reference proteome</keyword>
<dbReference type="PANTHER" id="PTHR45339:SF1">
    <property type="entry name" value="HYBRID SIGNAL TRANSDUCTION HISTIDINE KINASE J"/>
    <property type="match status" value="1"/>
</dbReference>
<dbReference type="InterPro" id="IPR035965">
    <property type="entry name" value="PAS-like_dom_sf"/>
</dbReference>
<dbReference type="Pfam" id="PF00072">
    <property type="entry name" value="Response_reg"/>
    <property type="match status" value="1"/>
</dbReference>
<dbReference type="PROSITE" id="PS50109">
    <property type="entry name" value="HIS_KIN"/>
    <property type="match status" value="1"/>
</dbReference>
<evidence type="ECO:0000313" key="21">
    <source>
        <dbReference type="Proteomes" id="UP000185678"/>
    </source>
</evidence>
<dbReference type="FunFam" id="3.30.565.10:FF:000010">
    <property type="entry name" value="Sensor histidine kinase RcsC"/>
    <property type="match status" value="1"/>
</dbReference>
<dbReference type="Pfam" id="PF02518">
    <property type="entry name" value="HATPase_c"/>
    <property type="match status" value="1"/>
</dbReference>
<evidence type="ECO:0000256" key="12">
    <source>
        <dbReference type="ARBA" id="ARBA00023012"/>
    </source>
</evidence>
<comment type="catalytic activity">
    <reaction evidence="1">
        <text>ATP + protein L-histidine = ADP + protein N-phospho-L-histidine.</text>
        <dbReference type="EC" id="2.7.13.3"/>
    </reaction>
</comment>
<reference evidence="20 21" key="1">
    <citation type="submission" date="2017-01" db="EMBL/GenBank/DDBJ databases">
        <authorList>
            <person name="Mah S.A."/>
            <person name="Swanson W.J."/>
            <person name="Moy G.W."/>
            <person name="Vacquier V.D."/>
        </authorList>
    </citation>
    <scope>NUCLEOTIDE SEQUENCE [LARGE SCALE GENOMIC DNA]</scope>
    <source>
        <strain evidence="20 21">DSM 11589</strain>
    </source>
</reference>
<proteinExistence type="predicted"/>
<dbReference type="InterPro" id="IPR036890">
    <property type="entry name" value="HATPase_C_sf"/>
</dbReference>
<dbReference type="AlphaFoldDB" id="A0A1N7IU76"/>
<dbReference type="Gene3D" id="3.30.450.20">
    <property type="entry name" value="PAS domain"/>
    <property type="match status" value="1"/>
</dbReference>
<dbReference type="SMART" id="SM00091">
    <property type="entry name" value="PAS"/>
    <property type="match status" value="1"/>
</dbReference>
<keyword evidence="11" id="KW-1133">Transmembrane helix</keyword>
<gene>
    <name evidence="20" type="ORF">SAMN05421779_101618</name>
</gene>
<dbReference type="RefSeq" id="WP_076398690.1">
    <property type="nucleotide sequence ID" value="NZ_FTOA01000001.1"/>
</dbReference>
<dbReference type="Gene3D" id="3.30.565.10">
    <property type="entry name" value="Histidine kinase-like ATPase, C-terminal domain"/>
    <property type="match status" value="1"/>
</dbReference>
<dbReference type="CDD" id="cd00082">
    <property type="entry name" value="HisKA"/>
    <property type="match status" value="1"/>
</dbReference>
<feature type="modified residue" description="4-aspartylphosphate" evidence="16">
    <location>
        <position position="633"/>
    </location>
</feature>
<dbReference type="InterPro" id="IPR005467">
    <property type="entry name" value="His_kinase_dom"/>
</dbReference>
<dbReference type="Pfam" id="PF00989">
    <property type="entry name" value="PAS"/>
    <property type="match status" value="1"/>
</dbReference>
<feature type="domain" description="Histidine kinase" evidence="17">
    <location>
        <begin position="327"/>
        <end position="551"/>
    </location>
</feature>
<dbReference type="SUPFAM" id="SSF55785">
    <property type="entry name" value="PYP-like sensor domain (PAS domain)"/>
    <property type="match status" value="1"/>
</dbReference>
<feature type="domain" description="PAS" evidence="19">
    <location>
        <begin position="181"/>
        <end position="227"/>
    </location>
</feature>
<evidence type="ECO:0000259" key="19">
    <source>
        <dbReference type="PROSITE" id="PS50112"/>
    </source>
</evidence>
<dbReference type="PROSITE" id="PS50112">
    <property type="entry name" value="PAS"/>
    <property type="match status" value="1"/>
</dbReference>
<evidence type="ECO:0000256" key="13">
    <source>
        <dbReference type="ARBA" id="ARBA00023136"/>
    </source>
</evidence>
<keyword evidence="7" id="KW-0812">Transmembrane</keyword>
<keyword evidence="8" id="KW-0547">Nucleotide-binding</keyword>
<dbReference type="PANTHER" id="PTHR45339">
    <property type="entry name" value="HYBRID SIGNAL TRANSDUCTION HISTIDINE KINASE J"/>
    <property type="match status" value="1"/>
</dbReference>